<organism evidence="2 3">
    <name type="scientific">Orchesella cincta</name>
    <name type="common">Springtail</name>
    <name type="synonym">Podura cincta</name>
    <dbReference type="NCBI Taxonomy" id="48709"/>
    <lineage>
        <taxon>Eukaryota</taxon>
        <taxon>Metazoa</taxon>
        <taxon>Ecdysozoa</taxon>
        <taxon>Arthropoda</taxon>
        <taxon>Hexapoda</taxon>
        <taxon>Collembola</taxon>
        <taxon>Entomobryomorpha</taxon>
        <taxon>Entomobryoidea</taxon>
        <taxon>Orchesellidae</taxon>
        <taxon>Orchesellinae</taxon>
        <taxon>Orchesella</taxon>
    </lineage>
</organism>
<feature type="region of interest" description="Disordered" evidence="1">
    <location>
        <begin position="1"/>
        <end position="40"/>
    </location>
</feature>
<evidence type="ECO:0000256" key="1">
    <source>
        <dbReference type="SAM" id="MobiDB-lite"/>
    </source>
</evidence>
<feature type="compositionally biased region" description="Polar residues" evidence="1">
    <location>
        <begin position="1"/>
        <end position="11"/>
    </location>
</feature>
<dbReference type="EMBL" id="LJIJ01001915">
    <property type="protein sequence ID" value="ODM90543.1"/>
    <property type="molecule type" value="Genomic_DNA"/>
</dbReference>
<accession>A0A1D2MC46</accession>
<keyword evidence="3" id="KW-1185">Reference proteome</keyword>
<comment type="caution">
    <text evidence="2">The sequence shown here is derived from an EMBL/GenBank/DDBJ whole genome shotgun (WGS) entry which is preliminary data.</text>
</comment>
<protein>
    <submittedName>
        <fullName evidence="2">Uncharacterized protein</fullName>
    </submittedName>
</protein>
<proteinExistence type="predicted"/>
<evidence type="ECO:0000313" key="2">
    <source>
        <dbReference type="EMBL" id="ODM90543.1"/>
    </source>
</evidence>
<gene>
    <name evidence="2" type="ORF">Ocin01_16139</name>
</gene>
<sequence>MSQNPLLQTPSSGGGGEDLKKKRRSVNWDPEDQDDNGGIFIPSKGDITEGFEISQWPSADAIAEKRRSSMNMSHPSKLTTKLKRCCSKRRIPINGVLEGPILEIDTGIHPIDYFSSYSGSIQAKATAIVGWDGRTSYTYEELNCYSDHFAVVLKPLVEEQLKLEYYESLDDYEPCVGVALKSV</sequence>
<name>A0A1D2MC46_ORCCI</name>
<reference evidence="2 3" key="1">
    <citation type="journal article" date="2016" name="Genome Biol. Evol.">
        <title>Gene Family Evolution Reflects Adaptation to Soil Environmental Stressors in the Genome of the Collembolan Orchesella cincta.</title>
        <authorList>
            <person name="Faddeeva-Vakhrusheva A."/>
            <person name="Derks M.F."/>
            <person name="Anvar S.Y."/>
            <person name="Agamennone V."/>
            <person name="Suring W."/>
            <person name="Smit S."/>
            <person name="van Straalen N.M."/>
            <person name="Roelofs D."/>
        </authorList>
    </citation>
    <scope>NUCLEOTIDE SEQUENCE [LARGE SCALE GENOMIC DNA]</scope>
    <source>
        <tissue evidence="2">Mixed pool</tissue>
    </source>
</reference>
<dbReference type="AlphaFoldDB" id="A0A1D2MC46"/>
<evidence type="ECO:0000313" key="3">
    <source>
        <dbReference type="Proteomes" id="UP000094527"/>
    </source>
</evidence>
<dbReference type="Proteomes" id="UP000094527">
    <property type="component" value="Unassembled WGS sequence"/>
</dbReference>